<dbReference type="PANTHER" id="PTHR11328">
    <property type="entry name" value="MAJOR FACILITATOR SUPERFAMILY DOMAIN-CONTAINING PROTEIN"/>
    <property type="match status" value="1"/>
</dbReference>
<evidence type="ECO:0000313" key="3">
    <source>
        <dbReference type="EMBL" id="MBS8260491.1"/>
    </source>
</evidence>
<name>A0A944CE11_9HYPH</name>
<keyword evidence="2" id="KW-0472">Membrane</keyword>
<evidence type="ECO:0000256" key="1">
    <source>
        <dbReference type="ARBA" id="ARBA00009617"/>
    </source>
</evidence>
<dbReference type="Pfam" id="PF13347">
    <property type="entry name" value="MFS_2"/>
    <property type="match status" value="1"/>
</dbReference>
<dbReference type="GO" id="GO:0008643">
    <property type="term" value="P:carbohydrate transport"/>
    <property type="evidence" value="ECO:0007669"/>
    <property type="project" value="InterPro"/>
</dbReference>
<dbReference type="AlphaFoldDB" id="A0A944CE11"/>
<dbReference type="PANTHER" id="PTHR11328:SF24">
    <property type="entry name" value="MAJOR FACILITATOR SUPERFAMILY (MFS) PROFILE DOMAIN-CONTAINING PROTEIN"/>
    <property type="match status" value="1"/>
</dbReference>
<feature type="transmembrane region" description="Helical" evidence="2">
    <location>
        <begin position="339"/>
        <end position="362"/>
    </location>
</feature>
<dbReference type="GO" id="GO:0005886">
    <property type="term" value="C:plasma membrane"/>
    <property type="evidence" value="ECO:0007669"/>
    <property type="project" value="TreeGrafter"/>
</dbReference>
<feature type="transmembrane region" description="Helical" evidence="2">
    <location>
        <begin position="241"/>
        <end position="263"/>
    </location>
</feature>
<evidence type="ECO:0000313" key="4">
    <source>
        <dbReference type="Proteomes" id="UP000705379"/>
    </source>
</evidence>
<feature type="transmembrane region" description="Helical" evidence="2">
    <location>
        <begin position="20"/>
        <end position="41"/>
    </location>
</feature>
<dbReference type="EMBL" id="QTKU01000002">
    <property type="protein sequence ID" value="MBS8260491.1"/>
    <property type="molecule type" value="Genomic_DNA"/>
</dbReference>
<accession>A0A944CE11</accession>
<feature type="transmembrane region" description="Helical" evidence="2">
    <location>
        <begin position="275"/>
        <end position="294"/>
    </location>
</feature>
<protein>
    <submittedName>
        <fullName evidence="3">MFS transporter</fullName>
    </submittedName>
</protein>
<comment type="caution">
    <text evidence="3">The sequence shown here is derived from an EMBL/GenBank/DDBJ whole genome shotgun (WGS) entry which is preliminary data.</text>
</comment>
<dbReference type="InterPro" id="IPR039672">
    <property type="entry name" value="MFS_2"/>
</dbReference>
<dbReference type="Proteomes" id="UP000705379">
    <property type="component" value="Unassembled WGS sequence"/>
</dbReference>
<feature type="transmembrane region" description="Helical" evidence="2">
    <location>
        <begin position="161"/>
        <end position="179"/>
    </location>
</feature>
<feature type="transmembrane region" description="Helical" evidence="2">
    <location>
        <begin position="89"/>
        <end position="110"/>
    </location>
</feature>
<feature type="transmembrane region" description="Helical" evidence="2">
    <location>
        <begin position="382"/>
        <end position="401"/>
    </location>
</feature>
<dbReference type="SUPFAM" id="SSF103473">
    <property type="entry name" value="MFS general substrate transporter"/>
    <property type="match status" value="1"/>
</dbReference>
<sequence>MALPLAFAGLPIYLHAPDFYAGTLGQSLTSLGLLLLALRAVDAVQDPLIGSLSDRYHQHRALILVLGVMMLGGGFWMLFHPHLSAPLTWFAMAVFICTTGFSIVSINLQTLGGIWQVSEHQRTRITSWREALGLLGLLTAAMGPALLGANSDASTAFHRLTIAYLPLLAVATWALLAWMKTAPLTRPQEAFKPSGETRGSWRALISNPWRRRFFALFALNTLASAIPAVLVLFFIRDRLGAAEYSGLFLLVYFLFGALAMPLWQWLSKRVGKIQAWAVSMALSIITFLWAVFLQDGQVEAYALVCAFSGLALGADLALPPSILADHIAAEKSEAEAGRMFSLMTLLSKASLALATGLALPLLGLAGYQPGITMTAELNLTLSLSYAALPCILKTITMVWLLSQANHIAQPTSLKA</sequence>
<comment type="similarity">
    <text evidence="1">Belongs to the sodium:galactoside symporter (TC 2.A.2) family.</text>
</comment>
<reference evidence="3" key="1">
    <citation type="submission" date="2018-08" db="EMBL/GenBank/DDBJ databases">
        <authorList>
            <person name="Jin W."/>
            <person name="Wang H."/>
            <person name="Yang Y."/>
            <person name="Li M."/>
            <person name="Liu J."/>
        </authorList>
    </citation>
    <scope>NUCLEOTIDE SEQUENCE</scope>
    <source>
        <strain evidence="3">AESS21</strain>
    </source>
</reference>
<keyword evidence="2" id="KW-0812">Transmembrane</keyword>
<feature type="transmembrane region" description="Helical" evidence="2">
    <location>
        <begin position="61"/>
        <end position="83"/>
    </location>
</feature>
<feature type="transmembrane region" description="Helical" evidence="2">
    <location>
        <begin position="131"/>
        <end position="149"/>
    </location>
</feature>
<organism evidence="3 4">
    <name type="scientific">Roseibium polysiphoniae</name>
    <dbReference type="NCBI Taxonomy" id="2571221"/>
    <lineage>
        <taxon>Bacteria</taxon>
        <taxon>Pseudomonadati</taxon>
        <taxon>Pseudomonadota</taxon>
        <taxon>Alphaproteobacteria</taxon>
        <taxon>Hyphomicrobiales</taxon>
        <taxon>Stappiaceae</taxon>
        <taxon>Roseibium</taxon>
    </lineage>
</organism>
<proteinExistence type="inferred from homology"/>
<dbReference type="InterPro" id="IPR036259">
    <property type="entry name" value="MFS_trans_sf"/>
</dbReference>
<dbReference type="Gene3D" id="1.20.1250.20">
    <property type="entry name" value="MFS general substrate transporter like domains"/>
    <property type="match status" value="2"/>
</dbReference>
<keyword evidence="2" id="KW-1133">Transmembrane helix</keyword>
<gene>
    <name evidence="3" type="ORF">DYI23_09705</name>
</gene>
<evidence type="ECO:0000256" key="2">
    <source>
        <dbReference type="SAM" id="Phobius"/>
    </source>
</evidence>
<dbReference type="GO" id="GO:0015293">
    <property type="term" value="F:symporter activity"/>
    <property type="evidence" value="ECO:0007669"/>
    <property type="project" value="InterPro"/>
</dbReference>
<reference evidence="3" key="2">
    <citation type="journal article" date="2021" name="Microorganisms">
        <title>Bacterial Dimethylsulfoniopropionate Biosynthesis in the East China Sea.</title>
        <authorList>
            <person name="Liu J."/>
            <person name="Zhang Y."/>
            <person name="Liu J."/>
            <person name="Zhong H."/>
            <person name="Williams B.T."/>
            <person name="Zheng Y."/>
            <person name="Curson A.R.J."/>
            <person name="Sun C."/>
            <person name="Sun H."/>
            <person name="Song D."/>
            <person name="Wagner Mackenzie B."/>
            <person name="Bermejo Martinez A."/>
            <person name="Todd J.D."/>
            <person name="Zhang X.H."/>
        </authorList>
    </citation>
    <scope>NUCLEOTIDE SEQUENCE</scope>
    <source>
        <strain evidence="3">AESS21</strain>
    </source>
</reference>
<feature type="transmembrane region" description="Helical" evidence="2">
    <location>
        <begin position="213"/>
        <end position="235"/>
    </location>
</feature>